<dbReference type="Proteomes" id="UP000785679">
    <property type="component" value="Unassembled WGS sequence"/>
</dbReference>
<feature type="region of interest" description="Disordered" evidence="1">
    <location>
        <begin position="53"/>
        <end position="92"/>
    </location>
</feature>
<feature type="compositionally biased region" description="Polar residues" evidence="1">
    <location>
        <begin position="61"/>
        <end position="81"/>
    </location>
</feature>
<evidence type="ECO:0000256" key="1">
    <source>
        <dbReference type="SAM" id="MobiDB-lite"/>
    </source>
</evidence>
<accession>A0A8J8NZ70</accession>
<evidence type="ECO:0000313" key="3">
    <source>
        <dbReference type="Proteomes" id="UP000785679"/>
    </source>
</evidence>
<dbReference type="EMBL" id="RRYP01004391">
    <property type="protein sequence ID" value="TNV82899.1"/>
    <property type="molecule type" value="Genomic_DNA"/>
</dbReference>
<reference evidence="2" key="1">
    <citation type="submission" date="2019-06" db="EMBL/GenBank/DDBJ databases">
        <authorList>
            <person name="Zheng W."/>
        </authorList>
    </citation>
    <scope>NUCLEOTIDE SEQUENCE</scope>
    <source>
        <strain evidence="2">QDHG01</strain>
    </source>
</reference>
<organism evidence="2 3">
    <name type="scientific">Halteria grandinella</name>
    <dbReference type="NCBI Taxonomy" id="5974"/>
    <lineage>
        <taxon>Eukaryota</taxon>
        <taxon>Sar</taxon>
        <taxon>Alveolata</taxon>
        <taxon>Ciliophora</taxon>
        <taxon>Intramacronucleata</taxon>
        <taxon>Spirotrichea</taxon>
        <taxon>Stichotrichia</taxon>
        <taxon>Sporadotrichida</taxon>
        <taxon>Halteriidae</taxon>
        <taxon>Halteria</taxon>
    </lineage>
</organism>
<dbReference type="AlphaFoldDB" id="A0A8J8NZ70"/>
<evidence type="ECO:0000313" key="2">
    <source>
        <dbReference type="EMBL" id="TNV82899.1"/>
    </source>
</evidence>
<name>A0A8J8NZ70_HALGN</name>
<feature type="compositionally biased region" description="Basic and acidic residues" evidence="1">
    <location>
        <begin position="83"/>
        <end position="92"/>
    </location>
</feature>
<proteinExistence type="predicted"/>
<comment type="caution">
    <text evidence="2">The sequence shown here is derived from an EMBL/GenBank/DDBJ whole genome shotgun (WGS) entry which is preliminary data.</text>
</comment>
<gene>
    <name evidence="2" type="ORF">FGO68_gene7640</name>
</gene>
<sequence length="447" mass="49645">MQSQLCLAPQSLSTSIAEEFCSKVTQPSNLSLNYPSQPQQYKSISRINLDTRDTQEEDGKQSTQSNLKGLQSQSMPNSMRGQDSGENRASRIQKDKFPKDVYYAHGRLEEYGDENIAIIEFGTRPMPVTHSLENSKNCPESYTSLYPPTCSSAILPQTCKNLRPENELQTFSNYLESTSSIRSSSHLEVNQSAAHQVGNFTSLPNEVGTSFQNAPNLMPLLGPIQTAATTTSGNIGNASMSRTLSLLQGSSYHSIQHVPQDPSQLDKLQSQQVQQVDFWEFNDICMNIGSEFRATSESQDFRSISLPTLLLNRQQREETGLMQREGSFSDREYIQQINSRNQQITMRETLQSSRPLLSLSSLNLTVNSQYSLQSETDDSNAMWEVEAHQANHSIGGSPSPPQFSQLNYPTTALASQSETSGFSQMSSQSLQGVQPICLASYHDFNGL</sequence>
<protein>
    <submittedName>
        <fullName evidence="2">Uncharacterized protein</fullName>
    </submittedName>
</protein>
<keyword evidence="3" id="KW-1185">Reference proteome</keyword>